<comment type="caution">
    <text evidence="2">The sequence shown here is derived from an EMBL/GenBank/DDBJ whole genome shotgun (WGS) entry which is preliminary data.</text>
</comment>
<sequence length="52" mass="6172">MCASVVLVDFLKGFCCCVYWHIVVMHGNDLEFFRNGMINYYVTFHLAEWCFV</sequence>
<reference evidence="2" key="1">
    <citation type="submission" date="2020-06" db="EMBL/GenBank/DDBJ databases">
        <title>WGS assembly of Ceratodon purpureus strain R40.</title>
        <authorList>
            <person name="Carey S.B."/>
            <person name="Jenkins J."/>
            <person name="Shu S."/>
            <person name="Lovell J.T."/>
            <person name="Sreedasyam A."/>
            <person name="Maumus F."/>
            <person name="Tiley G.P."/>
            <person name="Fernandez-Pozo N."/>
            <person name="Barry K."/>
            <person name="Chen C."/>
            <person name="Wang M."/>
            <person name="Lipzen A."/>
            <person name="Daum C."/>
            <person name="Saski C.A."/>
            <person name="Payton A.C."/>
            <person name="Mcbreen J.C."/>
            <person name="Conrad R.E."/>
            <person name="Kollar L.M."/>
            <person name="Olsson S."/>
            <person name="Huttunen S."/>
            <person name="Landis J.B."/>
            <person name="Wickett N.J."/>
            <person name="Johnson M.G."/>
            <person name="Rensing S.A."/>
            <person name="Grimwood J."/>
            <person name="Schmutz J."/>
            <person name="Mcdaniel S.F."/>
        </authorList>
    </citation>
    <scope>NUCLEOTIDE SEQUENCE</scope>
    <source>
        <strain evidence="2">R40</strain>
    </source>
</reference>
<accession>A0A8T0HNC9</accession>
<evidence type="ECO:0000256" key="1">
    <source>
        <dbReference type="SAM" id="SignalP"/>
    </source>
</evidence>
<dbReference type="Proteomes" id="UP000822688">
    <property type="component" value="Chromosome V"/>
</dbReference>
<dbReference type="EMBL" id="CM026426">
    <property type="protein sequence ID" value="KAG0572420.1"/>
    <property type="molecule type" value="Genomic_DNA"/>
</dbReference>
<keyword evidence="3" id="KW-1185">Reference proteome</keyword>
<evidence type="ECO:0000313" key="3">
    <source>
        <dbReference type="Proteomes" id="UP000822688"/>
    </source>
</evidence>
<evidence type="ECO:0000313" key="2">
    <source>
        <dbReference type="EMBL" id="KAG0572420.1"/>
    </source>
</evidence>
<feature type="signal peptide" evidence="1">
    <location>
        <begin position="1"/>
        <end position="17"/>
    </location>
</feature>
<keyword evidence="1" id="KW-0732">Signal</keyword>
<gene>
    <name evidence="2" type="ORF">KC19_VG093700</name>
</gene>
<feature type="chain" id="PRO_5035876287" evidence="1">
    <location>
        <begin position="18"/>
        <end position="52"/>
    </location>
</feature>
<proteinExistence type="predicted"/>
<name>A0A8T0HNC9_CERPU</name>
<protein>
    <submittedName>
        <fullName evidence="2">Uncharacterized protein</fullName>
    </submittedName>
</protein>
<dbReference type="AlphaFoldDB" id="A0A8T0HNC9"/>
<organism evidence="2 3">
    <name type="scientific">Ceratodon purpureus</name>
    <name type="common">Fire moss</name>
    <name type="synonym">Dicranum purpureum</name>
    <dbReference type="NCBI Taxonomy" id="3225"/>
    <lineage>
        <taxon>Eukaryota</taxon>
        <taxon>Viridiplantae</taxon>
        <taxon>Streptophyta</taxon>
        <taxon>Embryophyta</taxon>
        <taxon>Bryophyta</taxon>
        <taxon>Bryophytina</taxon>
        <taxon>Bryopsida</taxon>
        <taxon>Dicranidae</taxon>
        <taxon>Pseudoditrichales</taxon>
        <taxon>Ditrichaceae</taxon>
        <taxon>Ceratodon</taxon>
    </lineage>
</organism>